<protein>
    <submittedName>
        <fullName evidence="1">Uncharacterized protein</fullName>
    </submittedName>
</protein>
<dbReference type="AlphaFoldDB" id="A0A1I2HX09"/>
<organism evidence="1 2">
    <name type="scientific">Spirosoma endophyticum</name>
    <dbReference type="NCBI Taxonomy" id="662367"/>
    <lineage>
        <taxon>Bacteria</taxon>
        <taxon>Pseudomonadati</taxon>
        <taxon>Bacteroidota</taxon>
        <taxon>Cytophagia</taxon>
        <taxon>Cytophagales</taxon>
        <taxon>Cytophagaceae</taxon>
        <taxon>Spirosoma</taxon>
    </lineage>
</organism>
<dbReference type="OrthoDB" id="7875217at2"/>
<reference evidence="1 2" key="1">
    <citation type="submission" date="2016-10" db="EMBL/GenBank/DDBJ databases">
        <authorList>
            <person name="de Groot N.N."/>
        </authorList>
    </citation>
    <scope>NUCLEOTIDE SEQUENCE [LARGE SCALE GENOMIC DNA]</scope>
    <source>
        <strain evidence="1 2">DSM 26130</strain>
    </source>
</reference>
<keyword evidence="2" id="KW-1185">Reference proteome</keyword>
<name>A0A1I2HX09_9BACT</name>
<accession>A0A1I2HX09</accession>
<sequence>MESWQHIKDTVYFEDGSLREIYVYNTNQTDWLKWVAFVNRTYKVLFYNGSTDRYEDKINPDVIISFWQTIPDWHCDATIYLRDVLVKTYFFSPEEIENDIDPKEVKSLDDHQAIVSYLYAVADTLQKPIYFTEEWSRDRLVWSVIKP</sequence>
<dbReference type="STRING" id="662367.SAMN05216167_1494"/>
<dbReference type="RefSeq" id="WP_093835156.1">
    <property type="nucleotide sequence ID" value="NZ_FOLQ01000049.1"/>
</dbReference>
<dbReference type="Proteomes" id="UP000198598">
    <property type="component" value="Unassembled WGS sequence"/>
</dbReference>
<evidence type="ECO:0000313" key="2">
    <source>
        <dbReference type="Proteomes" id="UP000198598"/>
    </source>
</evidence>
<proteinExistence type="predicted"/>
<dbReference type="EMBL" id="FOLQ01000049">
    <property type="protein sequence ID" value="SFF33287.1"/>
    <property type="molecule type" value="Genomic_DNA"/>
</dbReference>
<gene>
    <name evidence="1" type="ORF">SAMN05216167_1494</name>
</gene>
<evidence type="ECO:0000313" key="1">
    <source>
        <dbReference type="EMBL" id="SFF33287.1"/>
    </source>
</evidence>